<feature type="domain" description="Mechanosensitive ion channel MscS" evidence="7">
    <location>
        <begin position="203"/>
        <end position="269"/>
    </location>
</feature>
<evidence type="ECO:0000256" key="5">
    <source>
        <dbReference type="SAM" id="MobiDB-lite"/>
    </source>
</evidence>
<feature type="compositionally biased region" description="Basic and acidic residues" evidence="5">
    <location>
        <begin position="386"/>
        <end position="403"/>
    </location>
</feature>
<evidence type="ECO:0000259" key="7">
    <source>
        <dbReference type="Pfam" id="PF00924"/>
    </source>
</evidence>
<dbReference type="Gene3D" id="1.10.287.1260">
    <property type="match status" value="1"/>
</dbReference>
<keyword evidence="3 6" id="KW-1133">Transmembrane helix</keyword>
<feature type="compositionally biased region" description="Basic and acidic residues" evidence="5">
    <location>
        <begin position="429"/>
        <end position="471"/>
    </location>
</feature>
<organism evidence="8 9">
    <name type="scientific">Pseudokineococcus basanitobsidens</name>
    <dbReference type="NCBI Taxonomy" id="1926649"/>
    <lineage>
        <taxon>Bacteria</taxon>
        <taxon>Bacillati</taxon>
        <taxon>Actinomycetota</taxon>
        <taxon>Actinomycetes</taxon>
        <taxon>Kineosporiales</taxon>
        <taxon>Kineosporiaceae</taxon>
        <taxon>Pseudokineococcus</taxon>
    </lineage>
</organism>
<reference evidence="8 9" key="1">
    <citation type="journal article" date="2017" name="Int. J. Syst. Evol. Microbiol.">
        <title>Pseudokineococcus basanitobsidens sp. nov., isolated from volcanic rock.</title>
        <authorList>
            <person name="Lee D.W."/>
            <person name="Park M.Y."/>
            <person name="Kim J.J."/>
            <person name="Kim B.S."/>
        </authorList>
    </citation>
    <scope>NUCLEOTIDE SEQUENCE [LARGE SCALE GENOMIC DNA]</scope>
    <source>
        <strain evidence="8 9">DSM 103726</strain>
    </source>
</reference>
<sequence>MLHPLLASSSAPGSDDGAVTQALPEDVGYAPATTVLLYLAIGVAAAFVLGLLVTAVLRRIGRRSKVVGDVEARGRRPFRVLLVLVAARVVLEAATLQSSWAEPAAYVINLAIIAMLAWLVCVVAFVLEDVTLDRYRLDGEDNRRARRVRTQVSLLRRLTVAVVVVIAVGAMLLTIPAAREYGATVFASAGVVGVVAGLAAQTSLANLFAGLQITFTDAIRVDDVVVIEGEFGRIEEITLTYVVLHIWDDRRLVLPSTYFTTTPIENWTRKDSEVLGAVMLDVDWEVPVDGLRGEMHRYLESTPNWDGRVANLVVVEAVGGVVTLRAVVSAKDGATLWDLRTGLREALVVWLQRHAPDALPRTRVVTSAEAVGGTRPVAPSGGGQDGRGRRGDVVEETPARRYETGLFTGSVEAVARAQRFSGPSEEELEDRRRADEARSGEVDQVGADRAEGGRAEADRAEADRAEVDRAEAGGAGRPAGEAPRSWRDELTTGADASRR</sequence>
<comment type="caution">
    <text evidence="8">The sequence shown here is derived from an EMBL/GenBank/DDBJ whole genome shotgun (WGS) entry which is preliminary data.</text>
</comment>
<dbReference type="PANTHER" id="PTHR30566:SF25">
    <property type="entry name" value="INNER MEMBRANE PROTEIN"/>
    <property type="match status" value="1"/>
</dbReference>
<evidence type="ECO:0000313" key="9">
    <source>
        <dbReference type="Proteomes" id="UP001387100"/>
    </source>
</evidence>
<dbReference type="InterPro" id="IPR010920">
    <property type="entry name" value="LSM_dom_sf"/>
</dbReference>
<dbReference type="Pfam" id="PF00924">
    <property type="entry name" value="MS_channel_2nd"/>
    <property type="match status" value="1"/>
</dbReference>
<evidence type="ECO:0000313" key="8">
    <source>
        <dbReference type="EMBL" id="MEJ5946678.1"/>
    </source>
</evidence>
<evidence type="ECO:0000256" key="6">
    <source>
        <dbReference type="SAM" id="Phobius"/>
    </source>
</evidence>
<feature type="region of interest" description="Disordered" evidence="5">
    <location>
        <begin position="366"/>
        <end position="499"/>
    </location>
</feature>
<feature type="transmembrane region" description="Helical" evidence="6">
    <location>
        <begin position="181"/>
        <end position="200"/>
    </location>
</feature>
<evidence type="ECO:0000256" key="1">
    <source>
        <dbReference type="ARBA" id="ARBA00004370"/>
    </source>
</evidence>
<dbReference type="InterPro" id="IPR006685">
    <property type="entry name" value="MscS_channel_2nd"/>
</dbReference>
<feature type="transmembrane region" description="Helical" evidence="6">
    <location>
        <begin position="78"/>
        <end position="100"/>
    </location>
</feature>
<evidence type="ECO:0000256" key="4">
    <source>
        <dbReference type="ARBA" id="ARBA00023136"/>
    </source>
</evidence>
<feature type="compositionally biased region" description="Basic and acidic residues" evidence="5">
    <location>
        <begin position="484"/>
        <end position="499"/>
    </location>
</feature>
<evidence type="ECO:0000256" key="3">
    <source>
        <dbReference type="ARBA" id="ARBA00022989"/>
    </source>
</evidence>
<keyword evidence="2 6" id="KW-0812">Transmembrane</keyword>
<keyword evidence="4 6" id="KW-0472">Membrane</keyword>
<proteinExistence type="predicted"/>
<dbReference type="InterPro" id="IPR023408">
    <property type="entry name" value="MscS_beta-dom_sf"/>
</dbReference>
<dbReference type="RefSeq" id="WP_339576060.1">
    <property type="nucleotide sequence ID" value="NZ_JBBIAA010000029.1"/>
</dbReference>
<dbReference type="Proteomes" id="UP001387100">
    <property type="component" value="Unassembled WGS sequence"/>
</dbReference>
<evidence type="ECO:0000256" key="2">
    <source>
        <dbReference type="ARBA" id="ARBA00022692"/>
    </source>
</evidence>
<feature type="transmembrane region" description="Helical" evidence="6">
    <location>
        <begin position="106"/>
        <end position="127"/>
    </location>
</feature>
<gene>
    <name evidence="8" type="ORF">WDZ17_15370</name>
</gene>
<feature type="transmembrane region" description="Helical" evidence="6">
    <location>
        <begin position="154"/>
        <end position="175"/>
    </location>
</feature>
<feature type="transmembrane region" description="Helical" evidence="6">
    <location>
        <begin position="35"/>
        <end position="57"/>
    </location>
</feature>
<dbReference type="EMBL" id="JBBIAA010000029">
    <property type="protein sequence ID" value="MEJ5946678.1"/>
    <property type="molecule type" value="Genomic_DNA"/>
</dbReference>
<accession>A0ABU8RNS0</accession>
<name>A0ABU8RNS0_9ACTN</name>
<dbReference type="Gene3D" id="2.30.30.60">
    <property type="match status" value="1"/>
</dbReference>
<keyword evidence="9" id="KW-1185">Reference proteome</keyword>
<dbReference type="SUPFAM" id="SSF50182">
    <property type="entry name" value="Sm-like ribonucleoproteins"/>
    <property type="match status" value="1"/>
</dbReference>
<comment type="subcellular location">
    <subcellularLocation>
        <location evidence="1">Membrane</location>
    </subcellularLocation>
</comment>
<protein>
    <submittedName>
        <fullName evidence="8">Mechanosensitive ion channel domain-containing protein</fullName>
    </submittedName>
</protein>
<dbReference type="PANTHER" id="PTHR30566">
    <property type="entry name" value="YNAI-RELATED MECHANOSENSITIVE ION CHANNEL"/>
    <property type="match status" value="1"/>
</dbReference>